<dbReference type="GO" id="GO:0007165">
    <property type="term" value="P:signal transduction"/>
    <property type="evidence" value="ECO:0007669"/>
    <property type="project" value="TreeGrafter"/>
</dbReference>
<reference evidence="2 3" key="1">
    <citation type="submission" date="2020-03" db="EMBL/GenBank/DDBJ databases">
        <title>Draft Genome Sequence of Cudoniella acicularis.</title>
        <authorList>
            <person name="Buettner E."/>
            <person name="Kellner H."/>
        </authorList>
    </citation>
    <scope>NUCLEOTIDE SEQUENCE [LARGE SCALE GENOMIC DNA]</scope>
    <source>
        <strain evidence="2 3">DSM 108380</strain>
    </source>
</reference>
<keyword evidence="3" id="KW-1185">Reference proteome</keyword>
<gene>
    <name evidence="2" type="ORF">G7Y89_g5172</name>
</gene>
<evidence type="ECO:0000259" key="1">
    <source>
        <dbReference type="PROSITE" id="PS50011"/>
    </source>
</evidence>
<dbReference type="GO" id="GO:0005524">
    <property type="term" value="F:ATP binding"/>
    <property type="evidence" value="ECO:0007669"/>
    <property type="project" value="InterPro"/>
</dbReference>
<organism evidence="2 3">
    <name type="scientific">Cudoniella acicularis</name>
    <dbReference type="NCBI Taxonomy" id="354080"/>
    <lineage>
        <taxon>Eukaryota</taxon>
        <taxon>Fungi</taxon>
        <taxon>Dikarya</taxon>
        <taxon>Ascomycota</taxon>
        <taxon>Pezizomycotina</taxon>
        <taxon>Leotiomycetes</taxon>
        <taxon>Helotiales</taxon>
        <taxon>Tricladiaceae</taxon>
        <taxon>Cudoniella</taxon>
    </lineage>
</organism>
<dbReference type="EMBL" id="JAAMPI010000303">
    <property type="protein sequence ID" value="KAF4632944.1"/>
    <property type="molecule type" value="Genomic_DNA"/>
</dbReference>
<dbReference type="PANTHER" id="PTHR23257">
    <property type="entry name" value="SERINE-THREONINE PROTEIN KINASE"/>
    <property type="match status" value="1"/>
</dbReference>
<dbReference type="InterPro" id="IPR000719">
    <property type="entry name" value="Prot_kinase_dom"/>
</dbReference>
<sequence length="318" mass="35849">MSFSRICSWPIWRTFPWFSTLLARIISTTSWLLGNYDERTSIDKVLESGRGSPAFCQDSTVINADDIKPTNEIKTYVREAKGEFLGSGASGIIERLPSGNVVKSPWPGSGADDCRREITIENQIYERLGRHPRLVRIIDWDPIHCALTMEYMPNGNLKDFLLVKNDSVSTTQRFQWAQEAAEALQLLHAANVVHCDLEPKNFLLDLNLGLKIADFSGSSLEGSRASACVGKRFSLPDVDWRRQPTIQDDLFGLGSTIYCIMTGQHPFPELSSDEVENNYRTQKFPDVSNIPCGSIIKRCWLSEITSAQEIYDFIQNMA</sequence>
<dbReference type="GO" id="GO:0004672">
    <property type="term" value="F:protein kinase activity"/>
    <property type="evidence" value="ECO:0007669"/>
    <property type="project" value="InterPro"/>
</dbReference>
<comment type="caution">
    <text evidence="2">The sequence shown here is derived from an EMBL/GenBank/DDBJ whole genome shotgun (WGS) entry which is preliminary data.</text>
</comment>
<dbReference type="AlphaFoldDB" id="A0A8H4RMY9"/>
<dbReference type="SMART" id="SM00220">
    <property type="entry name" value="S_TKc"/>
    <property type="match status" value="1"/>
</dbReference>
<evidence type="ECO:0000313" key="2">
    <source>
        <dbReference type="EMBL" id="KAF4632944.1"/>
    </source>
</evidence>
<proteinExistence type="predicted"/>
<dbReference type="OrthoDB" id="1668230at2759"/>
<feature type="domain" description="Protein kinase" evidence="1">
    <location>
        <begin position="79"/>
        <end position="318"/>
    </location>
</feature>
<dbReference type="PROSITE" id="PS50011">
    <property type="entry name" value="PROTEIN_KINASE_DOM"/>
    <property type="match status" value="1"/>
</dbReference>
<protein>
    <recommendedName>
        <fullName evidence="1">Protein kinase domain-containing protein</fullName>
    </recommendedName>
</protein>
<dbReference type="Gene3D" id="1.10.510.10">
    <property type="entry name" value="Transferase(Phosphotransferase) domain 1"/>
    <property type="match status" value="1"/>
</dbReference>
<dbReference type="CDD" id="cd00180">
    <property type="entry name" value="PKc"/>
    <property type="match status" value="1"/>
</dbReference>
<dbReference type="PANTHER" id="PTHR23257:SF958">
    <property type="entry name" value="SERINE_THREONINE-PROTEIN KINASE WNK4"/>
    <property type="match status" value="1"/>
</dbReference>
<evidence type="ECO:0000313" key="3">
    <source>
        <dbReference type="Proteomes" id="UP000566819"/>
    </source>
</evidence>
<accession>A0A8H4RMY9</accession>
<dbReference type="InterPro" id="IPR011009">
    <property type="entry name" value="Kinase-like_dom_sf"/>
</dbReference>
<name>A0A8H4RMY9_9HELO</name>
<dbReference type="Proteomes" id="UP000566819">
    <property type="component" value="Unassembled WGS sequence"/>
</dbReference>
<dbReference type="GO" id="GO:0005737">
    <property type="term" value="C:cytoplasm"/>
    <property type="evidence" value="ECO:0007669"/>
    <property type="project" value="TreeGrafter"/>
</dbReference>
<dbReference type="InterPro" id="IPR050167">
    <property type="entry name" value="Ser_Thr_protein_kinase"/>
</dbReference>
<dbReference type="Pfam" id="PF00069">
    <property type="entry name" value="Pkinase"/>
    <property type="match status" value="1"/>
</dbReference>
<dbReference type="SUPFAM" id="SSF56112">
    <property type="entry name" value="Protein kinase-like (PK-like)"/>
    <property type="match status" value="1"/>
</dbReference>